<dbReference type="AlphaFoldDB" id="A0A2H3E2G2"/>
<dbReference type="Proteomes" id="UP000217790">
    <property type="component" value="Unassembled WGS sequence"/>
</dbReference>
<organism evidence="1 2">
    <name type="scientific">Armillaria gallica</name>
    <name type="common">Bulbous honey fungus</name>
    <name type="synonym">Armillaria bulbosa</name>
    <dbReference type="NCBI Taxonomy" id="47427"/>
    <lineage>
        <taxon>Eukaryota</taxon>
        <taxon>Fungi</taxon>
        <taxon>Dikarya</taxon>
        <taxon>Basidiomycota</taxon>
        <taxon>Agaricomycotina</taxon>
        <taxon>Agaricomycetes</taxon>
        <taxon>Agaricomycetidae</taxon>
        <taxon>Agaricales</taxon>
        <taxon>Marasmiineae</taxon>
        <taxon>Physalacriaceae</taxon>
        <taxon>Armillaria</taxon>
    </lineage>
</organism>
<dbReference type="EMBL" id="KZ293645">
    <property type="protein sequence ID" value="PBL01622.1"/>
    <property type="molecule type" value="Genomic_DNA"/>
</dbReference>
<dbReference type="OrthoDB" id="2818381at2759"/>
<evidence type="ECO:0000313" key="2">
    <source>
        <dbReference type="Proteomes" id="UP000217790"/>
    </source>
</evidence>
<reference evidence="2" key="1">
    <citation type="journal article" date="2017" name="Nat. Ecol. Evol.">
        <title>Genome expansion and lineage-specific genetic innovations in the forest pathogenic fungi Armillaria.</title>
        <authorList>
            <person name="Sipos G."/>
            <person name="Prasanna A.N."/>
            <person name="Walter M.C."/>
            <person name="O'Connor E."/>
            <person name="Balint B."/>
            <person name="Krizsan K."/>
            <person name="Kiss B."/>
            <person name="Hess J."/>
            <person name="Varga T."/>
            <person name="Slot J."/>
            <person name="Riley R."/>
            <person name="Boka B."/>
            <person name="Rigling D."/>
            <person name="Barry K."/>
            <person name="Lee J."/>
            <person name="Mihaltcheva S."/>
            <person name="LaButti K."/>
            <person name="Lipzen A."/>
            <person name="Waldron R."/>
            <person name="Moloney N.M."/>
            <person name="Sperisen C."/>
            <person name="Kredics L."/>
            <person name="Vagvoelgyi C."/>
            <person name="Patrignani A."/>
            <person name="Fitzpatrick D."/>
            <person name="Nagy I."/>
            <person name="Doyle S."/>
            <person name="Anderson J.B."/>
            <person name="Grigoriev I.V."/>
            <person name="Gueldener U."/>
            <person name="Muensterkoetter M."/>
            <person name="Nagy L.G."/>
        </authorList>
    </citation>
    <scope>NUCLEOTIDE SEQUENCE [LARGE SCALE GENOMIC DNA]</scope>
    <source>
        <strain evidence="2">Ar21-2</strain>
    </source>
</reference>
<accession>A0A2H3E2G2</accession>
<evidence type="ECO:0000313" key="1">
    <source>
        <dbReference type="EMBL" id="PBL01622.1"/>
    </source>
</evidence>
<dbReference type="InParanoid" id="A0A2H3E2G2"/>
<name>A0A2H3E2G2_ARMGA</name>
<proteinExistence type="predicted"/>
<keyword evidence="2" id="KW-1185">Reference proteome</keyword>
<protein>
    <submittedName>
        <fullName evidence="1">Uncharacterized protein</fullName>
    </submittedName>
</protein>
<gene>
    <name evidence="1" type="ORF">ARMGADRAFT_1158341</name>
</gene>
<sequence length="184" mass="19495">MSSTSLPFRARCIQVHGAIACGCPWFIPPASPILDQSSCARCGHGIHGHVDYVSMFVHCCAATQCAAYVQKTPQTQACTCSAQLADHGLAANQYLPVGPSNITGLFMDNVQVSGLSSSANASNVASFSGIYTPSTNVDAATPDIIQSQTYDFGAFPQMEPTVTYFIIQNHQDIYALGVTIAPRT</sequence>